<gene>
    <name evidence="3" type="ORF">TELCIR_00448</name>
</gene>
<dbReference type="InterPro" id="IPR015940">
    <property type="entry name" value="UBA"/>
</dbReference>
<organism evidence="3 4">
    <name type="scientific">Teladorsagia circumcincta</name>
    <name type="common">Brown stomach worm</name>
    <name type="synonym">Ostertagia circumcincta</name>
    <dbReference type="NCBI Taxonomy" id="45464"/>
    <lineage>
        <taxon>Eukaryota</taxon>
        <taxon>Metazoa</taxon>
        <taxon>Ecdysozoa</taxon>
        <taxon>Nematoda</taxon>
        <taxon>Chromadorea</taxon>
        <taxon>Rhabditida</taxon>
        <taxon>Rhabditina</taxon>
        <taxon>Rhabditomorpha</taxon>
        <taxon>Strongyloidea</taxon>
        <taxon>Trichostrongylidae</taxon>
        <taxon>Teladorsagia</taxon>
    </lineage>
</organism>
<feature type="compositionally biased region" description="Basic and acidic residues" evidence="1">
    <location>
        <begin position="110"/>
        <end position="121"/>
    </location>
</feature>
<feature type="region of interest" description="Disordered" evidence="1">
    <location>
        <begin position="243"/>
        <end position="345"/>
    </location>
</feature>
<feature type="domain" description="UBA" evidence="2">
    <location>
        <begin position="346"/>
        <end position="391"/>
    </location>
</feature>
<dbReference type="EMBL" id="KZ344998">
    <property type="protein sequence ID" value="PIO77425.1"/>
    <property type="molecule type" value="Genomic_DNA"/>
</dbReference>
<feature type="region of interest" description="Disordered" evidence="1">
    <location>
        <begin position="93"/>
        <end position="176"/>
    </location>
</feature>
<protein>
    <recommendedName>
        <fullName evidence="2">UBA domain-containing protein</fullName>
    </recommendedName>
</protein>
<name>A0A2G9V4K1_TELCI</name>
<evidence type="ECO:0000256" key="1">
    <source>
        <dbReference type="SAM" id="MobiDB-lite"/>
    </source>
</evidence>
<evidence type="ECO:0000259" key="2">
    <source>
        <dbReference type="PROSITE" id="PS50030"/>
    </source>
</evidence>
<dbReference type="AlphaFoldDB" id="A0A2G9V4K1"/>
<feature type="compositionally biased region" description="Basic and acidic residues" evidence="1">
    <location>
        <begin position="158"/>
        <end position="175"/>
    </location>
</feature>
<feature type="compositionally biased region" description="Polar residues" evidence="1">
    <location>
        <begin position="322"/>
        <end position="345"/>
    </location>
</feature>
<dbReference type="OrthoDB" id="5806338at2759"/>
<dbReference type="Proteomes" id="UP000230423">
    <property type="component" value="Unassembled WGS sequence"/>
</dbReference>
<feature type="compositionally biased region" description="Polar residues" evidence="1">
    <location>
        <begin position="257"/>
        <end position="273"/>
    </location>
</feature>
<feature type="compositionally biased region" description="Pro residues" evidence="1">
    <location>
        <begin position="131"/>
        <end position="140"/>
    </location>
</feature>
<keyword evidence="4" id="KW-1185">Reference proteome</keyword>
<dbReference type="InterPro" id="IPR009060">
    <property type="entry name" value="UBA-like_sf"/>
</dbReference>
<dbReference type="PROSITE" id="PS50030">
    <property type="entry name" value="UBA"/>
    <property type="match status" value="1"/>
</dbReference>
<accession>A0A2G9V4K1</accession>
<sequence>MIRIVDPLRTFVPWGARLKYMPSGRQHRRHHAEGISAAFTDANARQRVHLAKEHITEQVAKSMQYLQDMGQAVTAALANFGIDASYEVQGYNKEPTAEEKSKATSGEQGQRSEAEVQKEVVETAPTEAQPTAPPAPPATPAAPEAAEAEYGQGVEQAQEVKEISEDHHEKAEDGQAHLVKAPSEKFRHLEEVEEQYCKAVKESNEEEVNKAKGINLPNEAIDCRCFVSRVGRWQCPACCKKAGRTARRPGGRFSAWKTASSEAKKTSPTNLQGSDKSSSDSSEDSDFETLSHESFQDCSDRASPHPKVRKLSLKSNVADGAGSSNVNAGNETSNVYPTLSPMPSTNIDQQNEYQGIAFRMIEMGFSAEEVFRVVRMHGNNFERCVEEILKK</sequence>
<feature type="compositionally biased region" description="Basic and acidic residues" evidence="1">
    <location>
        <begin position="289"/>
        <end position="303"/>
    </location>
</feature>
<reference evidence="3 4" key="1">
    <citation type="submission" date="2015-09" db="EMBL/GenBank/DDBJ databases">
        <title>Draft genome of the parasitic nematode Teladorsagia circumcincta isolate WARC Sus (inbred).</title>
        <authorList>
            <person name="Mitreva M."/>
        </authorList>
    </citation>
    <scope>NUCLEOTIDE SEQUENCE [LARGE SCALE GENOMIC DNA]</scope>
    <source>
        <strain evidence="3 4">S</strain>
    </source>
</reference>
<dbReference type="SUPFAM" id="SSF46934">
    <property type="entry name" value="UBA-like"/>
    <property type="match status" value="1"/>
</dbReference>
<evidence type="ECO:0000313" key="4">
    <source>
        <dbReference type="Proteomes" id="UP000230423"/>
    </source>
</evidence>
<proteinExistence type="predicted"/>
<evidence type="ECO:0000313" key="3">
    <source>
        <dbReference type="EMBL" id="PIO77425.1"/>
    </source>
</evidence>
<dbReference type="CDD" id="cd14270">
    <property type="entry name" value="UBA"/>
    <property type="match status" value="1"/>
</dbReference>